<organism evidence="2 3">
    <name type="scientific">Aminobacter aganoensis</name>
    <dbReference type="NCBI Taxonomy" id="83264"/>
    <lineage>
        <taxon>Bacteria</taxon>
        <taxon>Pseudomonadati</taxon>
        <taxon>Pseudomonadota</taxon>
        <taxon>Alphaproteobacteria</taxon>
        <taxon>Hyphomicrobiales</taxon>
        <taxon>Phyllobacteriaceae</taxon>
        <taxon>Aminobacter</taxon>
    </lineage>
</organism>
<keyword evidence="3" id="KW-1185">Reference proteome</keyword>
<feature type="domain" description="Shedu protein SduA C-terminal" evidence="1">
    <location>
        <begin position="19"/>
        <end position="181"/>
    </location>
</feature>
<dbReference type="AlphaFoldDB" id="A0A7X0FD54"/>
<name>A0A7X0FD54_9HYPH</name>
<dbReference type="EMBL" id="JACHOU010000022">
    <property type="protein sequence ID" value="MBB6357263.1"/>
    <property type="molecule type" value="Genomic_DNA"/>
</dbReference>
<evidence type="ECO:0000313" key="2">
    <source>
        <dbReference type="EMBL" id="MBB6357263.1"/>
    </source>
</evidence>
<proteinExistence type="predicted"/>
<dbReference type="InterPro" id="IPR025359">
    <property type="entry name" value="SduA_C"/>
</dbReference>
<comment type="caution">
    <text evidence="2">The sequence shown here is derived from an EMBL/GenBank/DDBJ whole genome shotgun (WGS) entry which is preliminary data.</text>
</comment>
<reference evidence="2 3" key="1">
    <citation type="submission" date="2020-08" db="EMBL/GenBank/DDBJ databases">
        <title>Genomic Encyclopedia of Type Strains, Phase IV (KMG-IV): sequencing the most valuable type-strain genomes for metagenomic binning, comparative biology and taxonomic classification.</title>
        <authorList>
            <person name="Goeker M."/>
        </authorList>
    </citation>
    <scope>NUCLEOTIDE SEQUENCE [LARGE SCALE GENOMIC DNA]</scope>
    <source>
        <strain evidence="2 3">DSM 7051</strain>
    </source>
</reference>
<sequence>MNDTDELMTRYLALLDEGYNEQVYQSFIETNTQLVPRDFVQNHGVHLYLVLRKLGFGADFKSDFFFLSKSSDDWNAVFIEIEEPTSRFFKDGGHDYHPDFVHALQQISSWRAWLSIEGNLQAFVNQLITIRVPATMQRNPTYPKFVLVFGRRAEYAESELRRSRIRAEEREDFKIITFDSLAEGLSSKRELWLGVRRAEFTDLQNEEVVDNNLFIWADPHMLTVSEGLYEKLEAVVAKNTPSPFGTTGRGHLMGNFYPDALKVRVRRRTAAGAR</sequence>
<evidence type="ECO:0000313" key="3">
    <source>
        <dbReference type="Proteomes" id="UP000536262"/>
    </source>
</evidence>
<protein>
    <recommendedName>
        <fullName evidence="1">Shedu protein SduA C-terminal domain-containing protein</fullName>
    </recommendedName>
</protein>
<accession>A0A7X0FD54</accession>
<dbReference type="RefSeq" id="WP_184701980.1">
    <property type="nucleotide sequence ID" value="NZ_BAABEG010000004.1"/>
</dbReference>
<dbReference type="Pfam" id="PF14082">
    <property type="entry name" value="SduA_C"/>
    <property type="match status" value="1"/>
</dbReference>
<evidence type="ECO:0000259" key="1">
    <source>
        <dbReference type="Pfam" id="PF14082"/>
    </source>
</evidence>
<gene>
    <name evidence="2" type="ORF">GGR00_005084</name>
</gene>
<dbReference type="Proteomes" id="UP000536262">
    <property type="component" value="Unassembled WGS sequence"/>
</dbReference>